<evidence type="ECO:0000313" key="1">
    <source>
        <dbReference type="EMBL" id="KAJ1893750.1"/>
    </source>
</evidence>
<dbReference type="EMBL" id="JANBPG010000792">
    <property type="protein sequence ID" value="KAJ1893750.1"/>
    <property type="molecule type" value="Genomic_DNA"/>
</dbReference>
<sequence>MQTNNTNLVDPLTGEEKQAISKFLGEMQDFCDIPTASKRIVRQKNYDFQGNQNVTSWKALDYLYKKVPCPLPSQARGIFTSPPEESSGEPTILARGYNKFFNINEVPWTRWEWIEENTQGPYEMTIKEDGCLILAAGTNDGKDLLVTSKHAMNVPHSQTGYIWMDKHLGKAGKTREEFAAFLHKITATAVFELCDDEFEEHIMEYPERMRGLYLHGINRNSLELNTLPSSEVTKVADEFGFRRTECFMFDSATDGHEFADKIHKDQMLDGRAIEGFVVRCRTENGTKPFMFKIKYDQPYLMFFEWHNVTKRILADKPWTFKYNLTLNYVAWLRPQIRKNPAGFVNYETKGVIGMRKKFLEYHQSMDGRSPAEILDETASNTILIMPVATIGCGKTTLSLALSKLFGCGHVQSDDVRRKKNSALAFNEAVLKSFGIHDVVIADRNNHTTMLRESLTNAMRMEFPGCQIVALYWSHENVSKEDILQTTTERVISRGNKHQIMTPEKVPEFRKIMNGFIHSMVPLDLDSEEDCLVQNVIELDPLADALNNLKTAVDALCSMYPNLFKQPSESKVKDALQSAFDYAPTPHQVVQ</sequence>
<comment type="caution">
    <text evidence="1">The sequence shown here is derived from an EMBL/GenBank/DDBJ whole genome shotgun (WGS) entry which is preliminary data.</text>
</comment>
<keyword evidence="1" id="KW-0436">Ligase</keyword>
<dbReference type="EC" id="6.5.1.3" evidence="1"/>
<protein>
    <submittedName>
        <fullName evidence="1">Trna ligase</fullName>
        <ecNumber evidence="1">6.5.1.3</ecNumber>
    </submittedName>
</protein>
<keyword evidence="2" id="KW-1185">Reference proteome</keyword>
<accession>A0ACC1IFI5</accession>
<dbReference type="Proteomes" id="UP001150581">
    <property type="component" value="Unassembled WGS sequence"/>
</dbReference>
<reference evidence="1" key="1">
    <citation type="submission" date="2022-07" db="EMBL/GenBank/DDBJ databases">
        <title>Phylogenomic reconstructions and comparative analyses of Kickxellomycotina fungi.</title>
        <authorList>
            <person name="Reynolds N.K."/>
            <person name="Stajich J.E."/>
            <person name="Barry K."/>
            <person name="Grigoriev I.V."/>
            <person name="Crous P."/>
            <person name="Smith M.E."/>
        </authorList>
    </citation>
    <scope>NUCLEOTIDE SEQUENCE</scope>
    <source>
        <strain evidence="1">Benny 63K</strain>
    </source>
</reference>
<proteinExistence type="predicted"/>
<gene>
    <name evidence="1" type="primary">trl1_2</name>
    <name evidence="1" type="ORF">LPJ66_005575</name>
</gene>
<organism evidence="1 2">
    <name type="scientific">Kickxella alabastrina</name>
    <dbReference type="NCBI Taxonomy" id="61397"/>
    <lineage>
        <taxon>Eukaryota</taxon>
        <taxon>Fungi</taxon>
        <taxon>Fungi incertae sedis</taxon>
        <taxon>Zoopagomycota</taxon>
        <taxon>Kickxellomycotina</taxon>
        <taxon>Kickxellomycetes</taxon>
        <taxon>Kickxellales</taxon>
        <taxon>Kickxellaceae</taxon>
        <taxon>Kickxella</taxon>
    </lineage>
</organism>
<evidence type="ECO:0000313" key="2">
    <source>
        <dbReference type="Proteomes" id="UP001150581"/>
    </source>
</evidence>
<name>A0ACC1IFI5_9FUNG</name>